<gene>
    <name evidence="2" type="ORF">NIIDNTM18_09940</name>
</gene>
<dbReference type="GO" id="GO:0016740">
    <property type="term" value="F:transferase activity"/>
    <property type="evidence" value="ECO:0007669"/>
    <property type="project" value="UniProtKB-KW"/>
</dbReference>
<dbReference type="SUPFAM" id="SSF53756">
    <property type="entry name" value="UDP-Glycosyltransferase/glycogen phosphorylase"/>
    <property type="match status" value="1"/>
</dbReference>
<evidence type="ECO:0000313" key="2">
    <source>
        <dbReference type="EMBL" id="BCI51716.1"/>
    </source>
</evidence>
<dbReference type="AlphaFoldDB" id="A0A6S6P178"/>
<protein>
    <submittedName>
        <fullName evidence="2">Polysaccharide pyruvyl transferase</fullName>
    </submittedName>
</protein>
<keyword evidence="2" id="KW-0808">Transferase</keyword>
<evidence type="ECO:0000259" key="1">
    <source>
        <dbReference type="Pfam" id="PF04230"/>
    </source>
</evidence>
<dbReference type="InterPro" id="IPR007345">
    <property type="entry name" value="Polysacch_pyruvyl_Trfase"/>
</dbReference>
<reference evidence="2 3" key="1">
    <citation type="submission" date="2020-07" db="EMBL/GenBank/DDBJ databases">
        <title>Complete genome sequence of Mycolicibacterium litorale like strain isolated from cardiac implantable electronic device infection.</title>
        <authorList>
            <person name="Fukano H."/>
            <person name="Miyama H."/>
            <person name="Hoshino Y."/>
        </authorList>
    </citation>
    <scope>NUCLEOTIDE SEQUENCE [LARGE SCALE GENOMIC DNA]</scope>
    <source>
        <strain evidence="2 3">NIIDNTM18</strain>
    </source>
</reference>
<dbReference type="Pfam" id="PF04230">
    <property type="entry name" value="PS_pyruv_trans"/>
    <property type="match status" value="1"/>
</dbReference>
<dbReference type="Proteomes" id="UP000515734">
    <property type="component" value="Chromosome"/>
</dbReference>
<dbReference type="PANTHER" id="PTHR36836:SF1">
    <property type="entry name" value="COLANIC ACID BIOSYNTHESIS PROTEIN WCAK"/>
    <property type="match status" value="1"/>
</dbReference>
<dbReference type="EMBL" id="AP023287">
    <property type="protein sequence ID" value="BCI51716.1"/>
    <property type="molecule type" value="Genomic_DNA"/>
</dbReference>
<name>A0A6S6P178_9MYCO</name>
<dbReference type="RefSeq" id="WP_232100632.1">
    <property type="nucleotide sequence ID" value="NZ_AP023287.1"/>
</dbReference>
<dbReference type="PANTHER" id="PTHR36836">
    <property type="entry name" value="COLANIC ACID BIOSYNTHESIS PROTEIN WCAK"/>
    <property type="match status" value="1"/>
</dbReference>
<feature type="domain" description="Polysaccharide pyruvyl transferase" evidence="1">
    <location>
        <begin position="122"/>
        <end position="350"/>
    </location>
</feature>
<proteinExistence type="predicted"/>
<sequence length="434" mass="46887">MHEVFLVNDSRAQNNWGCRATTTALISLIESSGGKVVGAVGHAPHTDFGNGPGVKRLVRNALTHVPGSLQVAHQLKTQREQFLGPSRGFITSLDDFERAAHAIEKGELWPNEGDAVRRAHTVIVNGEGAIYGRQLKGFISLFWAWYAKARHGKRVAFVNHTADLADPQMRRAAEAVYPLLDDVSFRDPISLREAGYAAPQAQSGVVPDAAYTHVPLPFEALRDWAARPGFFSIWPYDADRFDIAQPYIAVTGSSAINRPESADRKAPVRQFTQLCQSLEKTGLPIVLVAPDPTDSELLAPVARSLKLPLIAPSTPLPIAHQVLARAACLLGGRWHPGILAATGGTPLVSLTANTRKTTGLMEQLGLDVTTFDALDLGSSVDVIVEAVTDYVEQGQPLRERIRSRADALRLEARGNVRVLSGTGTEGDSAELSRA</sequence>
<accession>A0A6S6P178</accession>
<dbReference type="Gene3D" id="3.40.50.2000">
    <property type="entry name" value="Glycogen Phosphorylase B"/>
    <property type="match status" value="1"/>
</dbReference>
<evidence type="ECO:0000313" key="3">
    <source>
        <dbReference type="Proteomes" id="UP000515734"/>
    </source>
</evidence>
<organism evidence="2 3">
    <name type="scientific">Mycolicibacterium litorale</name>
    <dbReference type="NCBI Taxonomy" id="758802"/>
    <lineage>
        <taxon>Bacteria</taxon>
        <taxon>Bacillati</taxon>
        <taxon>Actinomycetota</taxon>
        <taxon>Actinomycetes</taxon>
        <taxon>Mycobacteriales</taxon>
        <taxon>Mycobacteriaceae</taxon>
        <taxon>Mycolicibacterium</taxon>
    </lineage>
</organism>